<dbReference type="InterPro" id="IPR011620">
    <property type="entry name" value="Sig_transdc_His_kinase_LytS_TM"/>
</dbReference>
<evidence type="ECO:0000256" key="14">
    <source>
        <dbReference type="SAM" id="Phobius"/>
    </source>
</evidence>
<keyword evidence="12" id="KW-0902">Two-component regulatory system</keyword>
<keyword evidence="4" id="KW-1003">Cell membrane</keyword>
<reference evidence="16 17" key="1">
    <citation type="journal article" date="2015" name="Geomicrobiol. J.">
        <title>Caldisalinibacter kiritimatiensis gen. nov., sp. nov., a moderately thermohalophilic thiosulfate-reducing bacterium from a hypersaline microbial mat.</title>
        <authorList>
            <person name="Ben Hania W."/>
            <person name="Joseph M."/>
            <person name="Fiebig A."/>
            <person name="Bunk B."/>
            <person name="Klenk H.-P."/>
            <person name="Fardeau M.-L."/>
            <person name="Spring S."/>
        </authorList>
    </citation>
    <scope>NUCLEOTIDE SEQUENCE [LARGE SCALE GENOMIC DNA]</scope>
    <source>
        <strain evidence="16 17">L21-TH-D2</strain>
    </source>
</reference>
<dbReference type="Pfam" id="PF07694">
    <property type="entry name" value="5TM-5TMR_LYT"/>
    <property type="match status" value="1"/>
</dbReference>
<dbReference type="SUPFAM" id="SSF55781">
    <property type="entry name" value="GAF domain-like"/>
    <property type="match status" value="1"/>
</dbReference>
<keyword evidence="13 14" id="KW-0472">Membrane</keyword>
<dbReference type="Pfam" id="PF06580">
    <property type="entry name" value="His_kinase"/>
    <property type="match status" value="1"/>
</dbReference>
<dbReference type="InterPro" id="IPR005467">
    <property type="entry name" value="His_kinase_dom"/>
</dbReference>
<dbReference type="GO" id="GO:0071555">
    <property type="term" value="P:cell wall organization"/>
    <property type="evidence" value="ECO:0007669"/>
    <property type="project" value="InterPro"/>
</dbReference>
<dbReference type="PROSITE" id="PS50109">
    <property type="entry name" value="HIS_KIN"/>
    <property type="match status" value="1"/>
</dbReference>
<keyword evidence="5" id="KW-0597">Phosphoprotein</keyword>
<dbReference type="Gene3D" id="3.30.565.10">
    <property type="entry name" value="Histidine kinase-like ATPase, C-terminal domain"/>
    <property type="match status" value="1"/>
</dbReference>
<dbReference type="eggNOG" id="COG3275">
    <property type="taxonomic scope" value="Bacteria"/>
</dbReference>
<keyword evidence="6" id="KW-0808">Transferase</keyword>
<accession>R1CAY2</accession>
<dbReference type="GO" id="GO:0005886">
    <property type="term" value="C:plasma membrane"/>
    <property type="evidence" value="ECO:0007669"/>
    <property type="project" value="UniProtKB-SubCell"/>
</dbReference>
<evidence type="ECO:0000256" key="12">
    <source>
        <dbReference type="ARBA" id="ARBA00023012"/>
    </source>
</evidence>
<dbReference type="GO" id="GO:0005524">
    <property type="term" value="F:ATP binding"/>
    <property type="evidence" value="ECO:0007669"/>
    <property type="project" value="UniProtKB-KW"/>
</dbReference>
<proteinExistence type="predicted"/>
<dbReference type="InterPro" id="IPR029016">
    <property type="entry name" value="GAF-like_dom_sf"/>
</dbReference>
<keyword evidence="7 14" id="KW-0812">Transmembrane</keyword>
<evidence type="ECO:0000256" key="3">
    <source>
        <dbReference type="ARBA" id="ARBA00012438"/>
    </source>
</evidence>
<evidence type="ECO:0000256" key="5">
    <source>
        <dbReference type="ARBA" id="ARBA00022553"/>
    </source>
</evidence>
<dbReference type="PATRIC" id="fig|1304284.3.peg.2428"/>
<organism evidence="16 17">
    <name type="scientific">Caldisalinibacter kiritimatiensis</name>
    <dbReference type="NCBI Taxonomy" id="1304284"/>
    <lineage>
        <taxon>Bacteria</taxon>
        <taxon>Bacillati</taxon>
        <taxon>Bacillota</taxon>
        <taxon>Tissierellia</taxon>
        <taxon>Tissierellales</taxon>
        <taxon>Thermohalobacteraceae</taxon>
        <taxon>Caldisalinibacter</taxon>
    </lineage>
</organism>
<keyword evidence="9 16" id="KW-0418">Kinase</keyword>
<evidence type="ECO:0000256" key="10">
    <source>
        <dbReference type="ARBA" id="ARBA00022840"/>
    </source>
</evidence>
<dbReference type="InterPro" id="IPR010559">
    <property type="entry name" value="Sig_transdc_His_kin_internal"/>
</dbReference>
<dbReference type="EMBL" id="ARZA01000269">
    <property type="protein sequence ID" value="EOC99469.1"/>
    <property type="molecule type" value="Genomic_DNA"/>
</dbReference>
<protein>
    <recommendedName>
        <fullName evidence="3">histidine kinase</fullName>
        <ecNumber evidence="3">2.7.13.3</ecNumber>
    </recommendedName>
</protein>
<comment type="subcellular location">
    <subcellularLocation>
        <location evidence="2">Cell membrane</location>
        <topology evidence="2">Multi-pass membrane protein</topology>
    </subcellularLocation>
</comment>
<keyword evidence="8" id="KW-0547">Nucleotide-binding</keyword>
<keyword evidence="11 14" id="KW-1133">Transmembrane helix</keyword>
<evidence type="ECO:0000256" key="11">
    <source>
        <dbReference type="ARBA" id="ARBA00022989"/>
    </source>
</evidence>
<evidence type="ECO:0000256" key="7">
    <source>
        <dbReference type="ARBA" id="ARBA00022692"/>
    </source>
</evidence>
<keyword evidence="10" id="KW-0067">ATP-binding</keyword>
<dbReference type="InterPro" id="IPR036890">
    <property type="entry name" value="HATPase_C_sf"/>
</dbReference>
<feature type="transmembrane region" description="Helical" evidence="14">
    <location>
        <begin position="73"/>
        <end position="94"/>
    </location>
</feature>
<name>R1CAY2_9FIRM</name>
<feature type="transmembrane region" description="Helical" evidence="14">
    <location>
        <begin position="100"/>
        <end position="123"/>
    </location>
</feature>
<dbReference type="SUPFAM" id="SSF55874">
    <property type="entry name" value="ATPase domain of HSP90 chaperone/DNA topoisomerase II/histidine kinase"/>
    <property type="match status" value="1"/>
</dbReference>
<feature type="transmembrane region" description="Helical" evidence="14">
    <location>
        <begin position="44"/>
        <end position="64"/>
    </location>
</feature>
<dbReference type="Proteomes" id="UP000013378">
    <property type="component" value="Unassembled WGS sequence"/>
</dbReference>
<evidence type="ECO:0000256" key="8">
    <source>
        <dbReference type="ARBA" id="ARBA00022741"/>
    </source>
</evidence>
<keyword evidence="17" id="KW-1185">Reference proteome</keyword>
<gene>
    <name evidence="16" type="ORF">L21TH_2474</name>
</gene>
<dbReference type="InterPro" id="IPR050640">
    <property type="entry name" value="Bact_2-comp_sensor_kinase"/>
</dbReference>
<feature type="transmembrane region" description="Helical" evidence="14">
    <location>
        <begin position="9"/>
        <end position="29"/>
    </location>
</feature>
<dbReference type="PANTHER" id="PTHR34220:SF7">
    <property type="entry name" value="SENSOR HISTIDINE KINASE YPDA"/>
    <property type="match status" value="1"/>
</dbReference>
<evidence type="ECO:0000256" key="13">
    <source>
        <dbReference type="ARBA" id="ARBA00023136"/>
    </source>
</evidence>
<comment type="caution">
    <text evidence="16">The sequence shown here is derived from an EMBL/GenBank/DDBJ whole genome shotgun (WGS) entry which is preliminary data.</text>
</comment>
<dbReference type="InterPro" id="IPR003594">
    <property type="entry name" value="HATPase_dom"/>
</dbReference>
<dbReference type="Pfam" id="PF02518">
    <property type="entry name" value="HATPase_c"/>
    <property type="match status" value="1"/>
</dbReference>
<evidence type="ECO:0000313" key="16">
    <source>
        <dbReference type="EMBL" id="EOC99469.1"/>
    </source>
</evidence>
<dbReference type="EC" id="2.7.13.3" evidence="3"/>
<dbReference type="PANTHER" id="PTHR34220">
    <property type="entry name" value="SENSOR HISTIDINE KINASE YPDA"/>
    <property type="match status" value="1"/>
</dbReference>
<evidence type="ECO:0000256" key="2">
    <source>
        <dbReference type="ARBA" id="ARBA00004651"/>
    </source>
</evidence>
<evidence type="ECO:0000313" key="17">
    <source>
        <dbReference type="Proteomes" id="UP000013378"/>
    </source>
</evidence>
<evidence type="ECO:0000256" key="6">
    <source>
        <dbReference type="ARBA" id="ARBA00022679"/>
    </source>
</evidence>
<comment type="catalytic activity">
    <reaction evidence="1">
        <text>ATP + protein L-histidine = ADP + protein N-phospho-L-histidine.</text>
        <dbReference type="EC" id="2.7.13.3"/>
    </reaction>
</comment>
<dbReference type="SMART" id="SM00065">
    <property type="entry name" value="GAF"/>
    <property type="match status" value="1"/>
</dbReference>
<dbReference type="InterPro" id="IPR003018">
    <property type="entry name" value="GAF"/>
</dbReference>
<feature type="domain" description="Histidine kinase" evidence="15">
    <location>
        <begin position="458"/>
        <end position="559"/>
    </location>
</feature>
<dbReference type="Gene3D" id="3.30.450.40">
    <property type="match status" value="1"/>
</dbReference>
<evidence type="ECO:0000256" key="1">
    <source>
        <dbReference type="ARBA" id="ARBA00000085"/>
    </source>
</evidence>
<evidence type="ECO:0000256" key="9">
    <source>
        <dbReference type="ARBA" id="ARBA00022777"/>
    </source>
</evidence>
<dbReference type="GO" id="GO:0000155">
    <property type="term" value="F:phosphorelay sensor kinase activity"/>
    <property type="evidence" value="ECO:0007669"/>
    <property type="project" value="InterPro"/>
</dbReference>
<evidence type="ECO:0000256" key="4">
    <source>
        <dbReference type="ARBA" id="ARBA00022475"/>
    </source>
</evidence>
<sequence>MIFQMLGDLANRVGIIIVIAFILSKVKIFRKLVSKNKISYLDKLIFSIFFGILGIIGTYSGIYVKGALANSRVIGVFVGGLLGGPCVGITSGIIAGLHRWAIGGFTALSCGISTIVEGVLAGLVSKKFYKSNNKLSYSLIMGAIAECIQMIIILIIARPISAATELVSLIAIPMIVANSLGIAIFIGIIESIFKDQERAAAIQAQKALRIANKTLKYLRKGFNEETAYKTAKIIYDMTDVKAVAITDTEKILAHVGIGEDHHRTGDNVRTELTKEVIKTGKYKVAKYSNEISCNFDNCRLKSAIIVPLKERNITVGTLKLYKTAENSISQIDLELALGLASLFSNQIELSKLEYQEELLAKAELKALQAQINPHFLFNAINTIVSFVRTKPDKARELLLHLGSYFRKNLQQGVDEVDLKKEIEHIKSYLEIEKARFDDKLDVNFHIDKDIKCKLPPLILQPIVENAVKHGILQKLEGGTIDIWAKDKENGTELIVQDDGIGMSEQCLQKIFNNDKNKGSIGLVNVNNRLKNKYGDKYGLQIESKVGQGTKVTMLIPKDKGANYDKMFDC</sequence>
<dbReference type="AlphaFoldDB" id="R1CAY2"/>
<dbReference type="RefSeq" id="WP_006317010.1">
    <property type="nucleotide sequence ID" value="NZ_ARZA01000269.1"/>
</dbReference>
<feature type="transmembrane region" description="Helical" evidence="14">
    <location>
        <begin position="166"/>
        <end position="189"/>
    </location>
</feature>
<dbReference type="STRING" id="1304284.L21TH_2474"/>
<dbReference type="SMART" id="SM00387">
    <property type="entry name" value="HATPase_c"/>
    <property type="match status" value="1"/>
</dbReference>
<evidence type="ECO:0000259" key="15">
    <source>
        <dbReference type="PROSITE" id="PS50109"/>
    </source>
</evidence>
<feature type="transmembrane region" description="Helical" evidence="14">
    <location>
        <begin position="135"/>
        <end position="160"/>
    </location>
</feature>